<name>A0ACA9S9T5_9GLOM</name>
<dbReference type="Proteomes" id="UP000789920">
    <property type="component" value="Unassembled WGS sequence"/>
</dbReference>
<dbReference type="EMBL" id="CAJVQC010104687">
    <property type="protein sequence ID" value="CAG8832781.1"/>
    <property type="molecule type" value="Genomic_DNA"/>
</dbReference>
<evidence type="ECO:0000313" key="2">
    <source>
        <dbReference type="Proteomes" id="UP000789920"/>
    </source>
</evidence>
<evidence type="ECO:0000313" key="1">
    <source>
        <dbReference type="EMBL" id="CAG8832781.1"/>
    </source>
</evidence>
<reference evidence="1" key="1">
    <citation type="submission" date="2021-06" db="EMBL/GenBank/DDBJ databases">
        <authorList>
            <person name="Kallberg Y."/>
            <person name="Tangrot J."/>
            <person name="Rosling A."/>
        </authorList>
    </citation>
    <scope>NUCLEOTIDE SEQUENCE</scope>
    <source>
        <strain evidence="1">MA461A</strain>
    </source>
</reference>
<comment type="caution">
    <text evidence="1">The sequence shown here is derived from an EMBL/GenBank/DDBJ whole genome shotgun (WGS) entry which is preliminary data.</text>
</comment>
<feature type="non-terminal residue" evidence="1">
    <location>
        <position position="185"/>
    </location>
</feature>
<protein>
    <submittedName>
        <fullName evidence="1">13573_t:CDS:1</fullName>
    </submittedName>
</protein>
<proteinExistence type="predicted"/>
<accession>A0ACA9S9T5</accession>
<keyword evidence="2" id="KW-1185">Reference proteome</keyword>
<sequence>MAVFETFGKSIQSLKLKSRLKRIIFREKSKKTFYQINPAENFEIPKSLECDFPLRSNNEYKSEVEKYCLEWVMQFGLVTKKEAIERFKSAKFGIFGCYVYPNAPFDRLCLVINFMSWLFLLDDQIDNKNDLIDKPEKLKKILDGFLLVIDSDHCPDSAKCPAALALWDLWSKMKSITGRTWQLRF</sequence>
<gene>
    <name evidence="1" type="ORF">RPERSI_LOCUS28587</name>
</gene>
<organism evidence="1 2">
    <name type="scientific">Racocetra persica</name>
    <dbReference type="NCBI Taxonomy" id="160502"/>
    <lineage>
        <taxon>Eukaryota</taxon>
        <taxon>Fungi</taxon>
        <taxon>Fungi incertae sedis</taxon>
        <taxon>Mucoromycota</taxon>
        <taxon>Glomeromycotina</taxon>
        <taxon>Glomeromycetes</taxon>
        <taxon>Diversisporales</taxon>
        <taxon>Gigasporaceae</taxon>
        <taxon>Racocetra</taxon>
    </lineage>
</organism>